<dbReference type="OMA" id="MAKVYER"/>
<protein>
    <recommendedName>
        <fullName evidence="2">MULE transposase domain-containing protein</fullName>
    </recommendedName>
</protein>
<evidence type="ECO:0000256" key="1">
    <source>
        <dbReference type="SAM" id="MobiDB-lite"/>
    </source>
</evidence>
<organism evidence="3 4">
    <name type="scientific">Phytophthora sojae (strain P6497)</name>
    <name type="common">Soybean stem and root rot agent</name>
    <name type="synonym">Phytophthora megasperma f. sp. glycines</name>
    <dbReference type="NCBI Taxonomy" id="1094619"/>
    <lineage>
        <taxon>Eukaryota</taxon>
        <taxon>Sar</taxon>
        <taxon>Stramenopiles</taxon>
        <taxon>Oomycota</taxon>
        <taxon>Peronosporomycetes</taxon>
        <taxon>Peronosporales</taxon>
        <taxon>Peronosporaceae</taxon>
        <taxon>Phytophthora</taxon>
    </lineage>
</organism>
<evidence type="ECO:0000313" key="3">
    <source>
        <dbReference type="EMBL" id="EGZ25275.1"/>
    </source>
</evidence>
<accession>G4Z1C7</accession>
<reference evidence="3 4" key="1">
    <citation type="journal article" date="2006" name="Science">
        <title>Phytophthora genome sequences uncover evolutionary origins and mechanisms of pathogenesis.</title>
        <authorList>
            <person name="Tyler B.M."/>
            <person name="Tripathy S."/>
            <person name="Zhang X."/>
            <person name="Dehal P."/>
            <person name="Jiang R.H."/>
            <person name="Aerts A."/>
            <person name="Arredondo F.D."/>
            <person name="Baxter L."/>
            <person name="Bensasson D."/>
            <person name="Beynon J.L."/>
            <person name="Chapman J."/>
            <person name="Damasceno C.M."/>
            <person name="Dorrance A.E."/>
            <person name="Dou D."/>
            <person name="Dickerman A.W."/>
            <person name="Dubchak I.L."/>
            <person name="Garbelotto M."/>
            <person name="Gijzen M."/>
            <person name="Gordon S.G."/>
            <person name="Govers F."/>
            <person name="Grunwald N.J."/>
            <person name="Huang W."/>
            <person name="Ivors K.L."/>
            <person name="Jones R.W."/>
            <person name="Kamoun S."/>
            <person name="Krampis K."/>
            <person name="Lamour K.H."/>
            <person name="Lee M.K."/>
            <person name="McDonald W.H."/>
            <person name="Medina M."/>
            <person name="Meijer H.J."/>
            <person name="Nordberg E.K."/>
            <person name="Maclean D.J."/>
            <person name="Ospina-Giraldo M.D."/>
            <person name="Morris P.F."/>
            <person name="Phuntumart V."/>
            <person name="Putnam N.H."/>
            <person name="Rash S."/>
            <person name="Rose J.K."/>
            <person name="Sakihama Y."/>
            <person name="Salamov A.A."/>
            <person name="Savidor A."/>
            <person name="Scheuring C.F."/>
            <person name="Smith B.M."/>
            <person name="Sobral B.W."/>
            <person name="Terry A."/>
            <person name="Torto-Alalibo T.A."/>
            <person name="Win J."/>
            <person name="Xu Z."/>
            <person name="Zhang H."/>
            <person name="Grigoriev I.V."/>
            <person name="Rokhsar D.S."/>
            <person name="Boore J.L."/>
        </authorList>
    </citation>
    <scope>NUCLEOTIDE SEQUENCE [LARGE SCALE GENOMIC DNA]</scope>
    <source>
        <strain evidence="3 4">P6497</strain>
    </source>
</reference>
<dbReference type="AlphaFoldDB" id="G4Z1C7"/>
<dbReference type="GeneID" id="20638043"/>
<dbReference type="Pfam" id="PF10551">
    <property type="entry name" value="MULE"/>
    <property type="match status" value="1"/>
</dbReference>
<name>G4Z1C7_PHYSP</name>
<feature type="region of interest" description="Disordered" evidence="1">
    <location>
        <begin position="229"/>
        <end position="255"/>
    </location>
</feature>
<dbReference type="EMBL" id="JH159152">
    <property type="protein sequence ID" value="EGZ25275.1"/>
    <property type="molecule type" value="Genomic_DNA"/>
</dbReference>
<feature type="compositionally biased region" description="Low complexity" evidence="1">
    <location>
        <begin position="235"/>
        <end position="245"/>
    </location>
</feature>
<dbReference type="InParanoid" id="G4Z1C7"/>
<dbReference type="RefSeq" id="XP_009520563.1">
    <property type="nucleotide sequence ID" value="XM_009522268.1"/>
</dbReference>
<feature type="domain" description="MULE transposase" evidence="2">
    <location>
        <begin position="1"/>
        <end position="100"/>
    </location>
</feature>
<evidence type="ECO:0000259" key="2">
    <source>
        <dbReference type="Pfam" id="PF10551"/>
    </source>
</evidence>
<proteinExistence type="predicted"/>
<dbReference type="Proteomes" id="UP000002640">
    <property type="component" value="Unassembled WGS sequence"/>
</dbReference>
<dbReference type="KEGG" id="psoj:PHYSODRAFT_250442"/>
<keyword evidence="4" id="KW-1185">Reference proteome</keyword>
<sequence length="255" mass="28634">MDAKFKVNQLSHPVIVCGVSDKNRSFHLVALFITSQRLEGLYVKALSALRKVFTTVTGQQLLTKYTMADAEAAQQNAVDQVFGVDSDYVYLMCFYHVMAKVYERVKSVPSGCIGTLFQLLADCCEHQSVTPRKFKDVPDVTQQLEARVNDFRQRNLLVDMTPNRSSIEVLLVSPNPNLPRDCPVSAHMGSNYARMELEGQLECGWEVDLKNYTGLDGKRTLVIRSVPKKHRRTRTVATRVPTGRPKTNGHALSTD</sequence>
<gene>
    <name evidence="3" type="ORF">PHYSODRAFT_250442</name>
</gene>
<dbReference type="InterPro" id="IPR018289">
    <property type="entry name" value="MULE_transposase_dom"/>
</dbReference>
<evidence type="ECO:0000313" key="4">
    <source>
        <dbReference type="Proteomes" id="UP000002640"/>
    </source>
</evidence>